<proteinExistence type="predicted"/>
<dbReference type="PANTHER" id="PTHR30154:SF53">
    <property type="entry name" value="HTH-TYPE TRANSCRIPTIONAL REGULATOR LRPC"/>
    <property type="match status" value="1"/>
</dbReference>
<dbReference type="InterPro" id="IPR036390">
    <property type="entry name" value="WH_DNA-bd_sf"/>
</dbReference>
<protein>
    <submittedName>
        <fullName evidence="5">Lrp/AsnC family transcriptional regulator</fullName>
    </submittedName>
</protein>
<dbReference type="EMBL" id="CP159218">
    <property type="protein sequence ID" value="XCG65773.1"/>
    <property type="molecule type" value="Genomic_DNA"/>
</dbReference>
<keyword evidence="2" id="KW-0238">DNA-binding</keyword>
<feature type="domain" description="HTH asnC-type" evidence="4">
    <location>
        <begin position="1"/>
        <end position="55"/>
    </location>
</feature>
<name>A0AAU8DY23_9ACTN</name>
<sequence>MVSQLQQDGRQSFTELARRVHLSASATTERVKRLESLGVIAGYSARIDLGAVGISLIAVVRLKYVGNRHDPFVEYLEQGPQFLECLRITGEDCYVITLAAVSMQQLQRFVDDLARFGDTTTSVVYSHTLAHRGLTRPLTDL</sequence>
<dbReference type="InterPro" id="IPR019888">
    <property type="entry name" value="Tscrpt_reg_AsnC-like"/>
</dbReference>
<keyword evidence="3" id="KW-0804">Transcription</keyword>
<dbReference type="InterPro" id="IPR019887">
    <property type="entry name" value="Tscrpt_reg_AsnC/Lrp_C"/>
</dbReference>
<organism evidence="5">
    <name type="scientific">Nakamurella sp. A5-74</name>
    <dbReference type="NCBI Taxonomy" id="3158264"/>
    <lineage>
        <taxon>Bacteria</taxon>
        <taxon>Bacillati</taxon>
        <taxon>Actinomycetota</taxon>
        <taxon>Actinomycetes</taxon>
        <taxon>Nakamurellales</taxon>
        <taxon>Nakamurellaceae</taxon>
        <taxon>Nakamurella</taxon>
    </lineage>
</organism>
<evidence type="ECO:0000256" key="2">
    <source>
        <dbReference type="ARBA" id="ARBA00023125"/>
    </source>
</evidence>
<dbReference type="InterPro" id="IPR000485">
    <property type="entry name" value="AsnC-type_HTH_dom"/>
</dbReference>
<dbReference type="SUPFAM" id="SSF46785">
    <property type="entry name" value="Winged helix' DNA-binding domain"/>
    <property type="match status" value="1"/>
</dbReference>
<dbReference type="PRINTS" id="PR00033">
    <property type="entry name" value="HTHASNC"/>
</dbReference>
<dbReference type="Gene3D" id="3.30.70.920">
    <property type="match status" value="1"/>
</dbReference>
<dbReference type="GO" id="GO:0043200">
    <property type="term" value="P:response to amino acid"/>
    <property type="evidence" value="ECO:0007669"/>
    <property type="project" value="TreeGrafter"/>
</dbReference>
<keyword evidence="1" id="KW-0805">Transcription regulation</keyword>
<dbReference type="PROSITE" id="PS50956">
    <property type="entry name" value="HTH_ASNC_2"/>
    <property type="match status" value="1"/>
</dbReference>
<dbReference type="InterPro" id="IPR036388">
    <property type="entry name" value="WH-like_DNA-bd_sf"/>
</dbReference>
<dbReference type="InterPro" id="IPR011008">
    <property type="entry name" value="Dimeric_a/b-barrel"/>
</dbReference>
<dbReference type="AlphaFoldDB" id="A0AAU8DY23"/>
<dbReference type="SMART" id="SM00344">
    <property type="entry name" value="HTH_ASNC"/>
    <property type="match status" value="1"/>
</dbReference>
<dbReference type="RefSeq" id="WP_353651377.1">
    <property type="nucleotide sequence ID" value="NZ_CP159218.1"/>
</dbReference>
<gene>
    <name evidence="5" type="ORF">ABLG96_04350</name>
</gene>
<dbReference type="SUPFAM" id="SSF54909">
    <property type="entry name" value="Dimeric alpha+beta barrel"/>
    <property type="match status" value="1"/>
</dbReference>
<evidence type="ECO:0000256" key="1">
    <source>
        <dbReference type="ARBA" id="ARBA00023015"/>
    </source>
</evidence>
<dbReference type="Pfam" id="PF01037">
    <property type="entry name" value="AsnC_trans_reg"/>
    <property type="match status" value="1"/>
</dbReference>
<reference evidence="5" key="1">
    <citation type="submission" date="2024-05" db="EMBL/GenBank/DDBJ databases">
        <authorList>
            <person name="Cai S.Y."/>
            <person name="Jin L.M."/>
            <person name="Li H.R."/>
        </authorList>
    </citation>
    <scope>NUCLEOTIDE SEQUENCE</scope>
    <source>
        <strain evidence="5">A5-74</strain>
    </source>
</reference>
<dbReference type="GO" id="GO:0005829">
    <property type="term" value="C:cytosol"/>
    <property type="evidence" value="ECO:0007669"/>
    <property type="project" value="TreeGrafter"/>
</dbReference>
<evidence type="ECO:0000259" key="4">
    <source>
        <dbReference type="PROSITE" id="PS50956"/>
    </source>
</evidence>
<dbReference type="Pfam" id="PF13412">
    <property type="entry name" value="HTH_24"/>
    <property type="match status" value="1"/>
</dbReference>
<dbReference type="GO" id="GO:0043565">
    <property type="term" value="F:sequence-specific DNA binding"/>
    <property type="evidence" value="ECO:0007669"/>
    <property type="project" value="InterPro"/>
</dbReference>
<dbReference type="PANTHER" id="PTHR30154">
    <property type="entry name" value="LEUCINE-RESPONSIVE REGULATORY PROTEIN"/>
    <property type="match status" value="1"/>
</dbReference>
<dbReference type="Gene3D" id="1.10.10.10">
    <property type="entry name" value="Winged helix-like DNA-binding domain superfamily/Winged helix DNA-binding domain"/>
    <property type="match status" value="1"/>
</dbReference>
<accession>A0AAU8DY23</accession>
<evidence type="ECO:0000313" key="5">
    <source>
        <dbReference type="EMBL" id="XCG65773.1"/>
    </source>
</evidence>
<evidence type="ECO:0000256" key="3">
    <source>
        <dbReference type="ARBA" id="ARBA00023163"/>
    </source>
</evidence>